<name>A0A6A4K7C9_APOLU</name>
<proteinExistence type="predicted"/>
<evidence type="ECO:0000313" key="1">
    <source>
        <dbReference type="EMBL" id="KAF6208515.1"/>
    </source>
</evidence>
<dbReference type="AlphaFoldDB" id="A0A6A4K7C9"/>
<accession>A0A6A4K7C9</accession>
<dbReference type="EMBL" id="WIXP02000007">
    <property type="protein sequence ID" value="KAF6208515.1"/>
    <property type="molecule type" value="Genomic_DNA"/>
</dbReference>
<sequence length="75" mass="8328">MSASVLRETVLQPRATSPLETRSPIEVDSSPLSHLGVTQYSPFIQRSGIITPNGSFKFSNHNLPVLLKIVFIMFK</sequence>
<gene>
    <name evidence="1" type="ORF">GE061_016973</name>
</gene>
<dbReference type="Proteomes" id="UP000466442">
    <property type="component" value="Unassembled WGS sequence"/>
</dbReference>
<evidence type="ECO:0000313" key="2">
    <source>
        <dbReference type="Proteomes" id="UP000466442"/>
    </source>
</evidence>
<reference evidence="1" key="1">
    <citation type="journal article" date="2021" name="Mol. Ecol. Resour.">
        <title>Apolygus lucorum genome provides insights into omnivorousness and mesophyll feeding.</title>
        <authorList>
            <person name="Liu Y."/>
            <person name="Liu H."/>
            <person name="Wang H."/>
            <person name="Huang T."/>
            <person name="Liu B."/>
            <person name="Yang B."/>
            <person name="Yin L."/>
            <person name="Li B."/>
            <person name="Zhang Y."/>
            <person name="Zhang S."/>
            <person name="Jiang F."/>
            <person name="Zhang X."/>
            <person name="Ren Y."/>
            <person name="Wang B."/>
            <person name="Wang S."/>
            <person name="Lu Y."/>
            <person name="Wu K."/>
            <person name="Fan W."/>
            <person name="Wang G."/>
        </authorList>
    </citation>
    <scope>NUCLEOTIDE SEQUENCE</scope>
    <source>
        <strain evidence="1">12Hb</strain>
    </source>
</reference>
<keyword evidence="2" id="KW-1185">Reference proteome</keyword>
<comment type="caution">
    <text evidence="1">The sequence shown here is derived from an EMBL/GenBank/DDBJ whole genome shotgun (WGS) entry which is preliminary data.</text>
</comment>
<protein>
    <submittedName>
        <fullName evidence="1">Uncharacterized protein</fullName>
    </submittedName>
</protein>
<organism evidence="1 2">
    <name type="scientific">Apolygus lucorum</name>
    <name type="common">Small green plant bug</name>
    <name type="synonym">Lygocoris lucorum</name>
    <dbReference type="NCBI Taxonomy" id="248454"/>
    <lineage>
        <taxon>Eukaryota</taxon>
        <taxon>Metazoa</taxon>
        <taxon>Ecdysozoa</taxon>
        <taxon>Arthropoda</taxon>
        <taxon>Hexapoda</taxon>
        <taxon>Insecta</taxon>
        <taxon>Pterygota</taxon>
        <taxon>Neoptera</taxon>
        <taxon>Paraneoptera</taxon>
        <taxon>Hemiptera</taxon>
        <taxon>Heteroptera</taxon>
        <taxon>Panheteroptera</taxon>
        <taxon>Cimicomorpha</taxon>
        <taxon>Miridae</taxon>
        <taxon>Mirini</taxon>
        <taxon>Apolygus</taxon>
    </lineage>
</organism>